<accession>A0A0G4MK80</accession>
<evidence type="ECO:0000313" key="2">
    <source>
        <dbReference type="Proteomes" id="UP000044602"/>
    </source>
</evidence>
<feature type="non-terminal residue" evidence="1">
    <location>
        <position position="93"/>
    </location>
</feature>
<proteinExistence type="predicted"/>
<evidence type="ECO:0008006" key="3">
    <source>
        <dbReference type="Google" id="ProtNLM"/>
    </source>
</evidence>
<dbReference type="Gene3D" id="1.25.10.10">
    <property type="entry name" value="Leucine-rich Repeat Variant"/>
    <property type="match status" value="1"/>
</dbReference>
<keyword evidence="2" id="KW-1185">Reference proteome</keyword>
<dbReference type="EMBL" id="CVQH01023064">
    <property type="protein sequence ID" value="CRK34547.1"/>
    <property type="molecule type" value="Genomic_DNA"/>
</dbReference>
<reference evidence="1 2" key="1">
    <citation type="submission" date="2015-05" db="EMBL/GenBank/DDBJ databases">
        <authorList>
            <person name="Wang D.B."/>
            <person name="Wang M."/>
        </authorList>
    </citation>
    <scope>NUCLEOTIDE SEQUENCE [LARGE SCALE GENOMIC DNA]</scope>
    <source>
        <strain evidence="1">VL1</strain>
    </source>
</reference>
<protein>
    <recommendedName>
        <fullName evidence="3">TOG domain-containing protein</fullName>
    </recommendedName>
</protein>
<name>A0A0G4MK80_VERLO</name>
<evidence type="ECO:0000313" key="1">
    <source>
        <dbReference type="EMBL" id="CRK34547.1"/>
    </source>
</evidence>
<sequence>MMSVLIPKAKDPTPVVAATILRAIGELATVGGEDILPYKDKLMPLIIEALQDQSSSLKREAALHALGQMASNSGYVIEPYLEYPELLEILQGI</sequence>
<dbReference type="InterPro" id="IPR011989">
    <property type="entry name" value="ARM-like"/>
</dbReference>
<dbReference type="Proteomes" id="UP000044602">
    <property type="component" value="Unassembled WGS sequence"/>
</dbReference>
<dbReference type="InterPro" id="IPR016024">
    <property type="entry name" value="ARM-type_fold"/>
</dbReference>
<organism evidence="1 2">
    <name type="scientific">Verticillium longisporum</name>
    <name type="common">Verticillium dahliae var. longisporum</name>
    <dbReference type="NCBI Taxonomy" id="100787"/>
    <lineage>
        <taxon>Eukaryota</taxon>
        <taxon>Fungi</taxon>
        <taxon>Dikarya</taxon>
        <taxon>Ascomycota</taxon>
        <taxon>Pezizomycotina</taxon>
        <taxon>Sordariomycetes</taxon>
        <taxon>Hypocreomycetidae</taxon>
        <taxon>Glomerellales</taxon>
        <taxon>Plectosphaerellaceae</taxon>
        <taxon>Verticillium</taxon>
    </lineage>
</organism>
<dbReference type="STRING" id="100787.A0A0G4MK80"/>
<gene>
    <name evidence="1" type="ORF">BN1708_019536</name>
</gene>
<dbReference type="SUPFAM" id="SSF48371">
    <property type="entry name" value="ARM repeat"/>
    <property type="match status" value="1"/>
</dbReference>
<dbReference type="AlphaFoldDB" id="A0A0G4MK80"/>
<dbReference type="Pfam" id="PF13513">
    <property type="entry name" value="HEAT_EZ"/>
    <property type="match status" value="1"/>
</dbReference>